<feature type="coiled-coil region" evidence="1">
    <location>
        <begin position="127"/>
        <end position="154"/>
    </location>
</feature>
<name>A0AAV8ZDD2_9CUCU</name>
<gene>
    <name evidence="2" type="ORF">NQ318_018168</name>
</gene>
<dbReference type="Proteomes" id="UP001162162">
    <property type="component" value="Unassembled WGS sequence"/>
</dbReference>
<keyword evidence="3" id="KW-1185">Reference proteome</keyword>
<dbReference type="PANTHER" id="PTHR47326">
    <property type="entry name" value="TRANSPOSABLE ELEMENT TC3 TRANSPOSASE-LIKE PROTEIN"/>
    <property type="match status" value="1"/>
</dbReference>
<keyword evidence="1" id="KW-0175">Coiled coil</keyword>
<dbReference type="Gene3D" id="3.30.420.10">
    <property type="entry name" value="Ribonuclease H-like superfamily/Ribonuclease H"/>
    <property type="match status" value="1"/>
</dbReference>
<protein>
    <submittedName>
        <fullName evidence="2">Uncharacterized protein</fullName>
    </submittedName>
</protein>
<dbReference type="AlphaFoldDB" id="A0AAV8ZDD2"/>
<evidence type="ECO:0000313" key="3">
    <source>
        <dbReference type="Proteomes" id="UP001162162"/>
    </source>
</evidence>
<proteinExistence type="predicted"/>
<comment type="caution">
    <text evidence="2">The sequence shown here is derived from an EMBL/GenBank/DDBJ whole genome shotgun (WGS) entry which is preliminary data.</text>
</comment>
<evidence type="ECO:0000256" key="1">
    <source>
        <dbReference type="SAM" id="Coils"/>
    </source>
</evidence>
<reference evidence="2" key="1">
    <citation type="journal article" date="2023" name="Insect Mol. Biol.">
        <title>Genome sequencing provides insights into the evolution of gene families encoding plant cell wall-degrading enzymes in longhorned beetles.</title>
        <authorList>
            <person name="Shin N.R."/>
            <person name="Okamura Y."/>
            <person name="Kirsch R."/>
            <person name="Pauchet Y."/>
        </authorList>
    </citation>
    <scope>NUCLEOTIDE SEQUENCE</scope>
    <source>
        <strain evidence="2">AMC_N1</strain>
    </source>
</reference>
<evidence type="ECO:0000313" key="2">
    <source>
        <dbReference type="EMBL" id="KAJ8962200.1"/>
    </source>
</evidence>
<organism evidence="2 3">
    <name type="scientific">Aromia moschata</name>
    <dbReference type="NCBI Taxonomy" id="1265417"/>
    <lineage>
        <taxon>Eukaryota</taxon>
        <taxon>Metazoa</taxon>
        <taxon>Ecdysozoa</taxon>
        <taxon>Arthropoda</taxon>
        <taxon>Hexapoda</taxon>
        <taxon>Insecta</taxon>
        <taxon>Pterygota</taxon>
        <taxon>Neoptera</taxon>
        <taxon>Endopterygota</taxon>
        <taxon>Coleoptera</taxon>
        <taxon>Polyphaga</taxon>
        <taxon>Cucujiformia</taxon>
        <taxon>Chrysomeloidea</taxon>
        <taxon>Cerambycidae</taxon>
        <taxon>Cerambycinae</taxon>
        <taxon>Callichromatini</taxon>
        <taxon>Aromia</taxon>
    </lineage>
</organism>
<accession>A0AAV8ZDD2</accession>
<sequence length="163" mass="19038">MLHSYHYTLVEQLLPQILPARLQFAQFLQNMQTKNPDFLNKILLPTRRHLLGGEFLIGETIYCGIPRIHMLRCATRIKKRHVYTDIYMSIFLIGGLTVEVNLLLPPRSPDLNPLDLSVWSNLKELVYGEEVNSLQELQQRIQEAANTFKNNREILFNIHSRDI</sequence>
<dbReference type="EMBL" id="JAPWTK010000003">
    <property type="protein sequence ID" value="KAJ8962200.1"/>
    <property type="molecule type" value="Genomic_DNA"/>
</dbReference>
<dbReference type="InterPro" id="IPR036397">
    <property type="entry name" value="RNaseH_sf"/>
</dbReference>
<dbReference type="GO" id="GO:0003676">
    <property type="term" value="F:nucleic acid binding"/>
    <property type="evidence" value="ECO:0007669"/>
    <property type="project" value="InterPro"/>
</dbReference>
<dbReference type="PANTHER" id="PTHR47326:SF1">
    <property type="entry name" value="HTH PSQ-TYPE DOMAIN-CONTAINING PROTEIN"/>
    <property type="match status" value="1"/>
</dbReference>